<dbReference type="Gene3D" id="3.40.50.1820">
    <property type="entry name" value="alpha/beta hydrolase"/>
    <property type="match status" value="1"/>
</dbReference>
<keyword evidence="3" id="KW-1185">Reference proteome</keyword>
<evidence type="ECO:0000259" key="1">
    <source>
        <dbReference type="Pfam" id="PF00561"/>
    </source>
</evidence>
<dbReference type="RefSeq" id="WP_126617833.1">
    <property type="nucleotide sequence ID" value="NZ_CP034562.1"/>
</dbReference>
<dbReference type="InterPro" id="IPR000073">
    <property type="entry name" value="AB_hydrolase_1"/>
</dbReference>
<feature type="domain" description="AB hydrolase-1" evidence="1">
    <location>
        <begin position="12"/>
        <end position="240"/>
    </location>
</feature>
<dbReference type="AlphaFoldDB" id="A0A3Q9FRE0"/>
<name>A0A3Q9FRE0_9BACT</name>
<dbReference type="EMBL" id="CP034562">
    <property type="protein sequence ID" value="AZQ64291.1"/>
    <property type="molecule type" value="Genomic_DNA"/>
</dbReference>
<evidence type="ECO:0000313" key="3">
    <source>
        <dbReference type="Proteomes" id="UP000267268"/>
    </source>
</evidence>
<proteinExistence type="predicted"/>
<dbReference type="OrthoDB" id="252464at2"/>
<dbReference type="PANTHER" id="PTHR46438">
    <property type="entry name" value="ALPHA/BETA-HYDROLASES SUPERFAMILY PROTEIN"/>
    <property type="match status" value="1"/>
</dbReference>
<sequence length="262" mass="29252">MLSYTDNKSTLPTLVLIHGFCETKNIWKEFQTVITPYFRVICIDLPGCGQSNPLVKEQPLLSDFADEIYRTLLQLNVKKCTMIGHSLGGYVTLAYANKYPQTLNGIGLFHSTAFADDDAKKDVRVRAAEFVRDNGMKAFVAPMIANLFALKHREQFRTEINAIIEEATHESSEETAKISLAMGLRENHTPLLSSLSIPVLFIIGKEDGAVPLAKSIEQAHLPKDAHVYYMADVGHMGMFEVQTKAQQIILNFLTYANNQVNA</sequence>
<dbReference type="Pfam" id="PF00561">
    <property type="entry name" value="Abhydrolase_1"/>
    <property type="match status" value="1"/>
</dbReference>
<dbReference type="SUPFAM" id="SSF53474">
    <property type="entry name" value="alpha/beta-Hydrolases"/>
    <property type="match status" value="1"/>
</dbReference>
<dbReference type="Proteomes" id="UP000267268">
    <property type="component" value="Chromosome 1"/>
</dbReference>
<accession>A0A3Q9FRE0</accession>
<dbReference type="InterPro" id="IPR029058">
    <property type="entry name" value="AB_hydrolase_fold"/>
</dbReference>
<dbReference type="PRINTS" id="PR00111">
    <property type="entry name" value="ABHYDROLASE"/>
</dbReference>
<dbReference type="KEGG" id="fll:EI427_19360"/>
<keyword evidence="2" id="KW-0378">Hydrolase</keyword>
<dbReference type="GO" id="GO:0016787">
    <property type="term" value="F:hydrolase activity"/>
    <property type="evidence" value="ECO:0007669"/>
    <property type="project" value="UniProtKB-KW"/>
</dbReference>
<gene>
    <name evidence="2" type="ORF">EI427_19360</name>
</gene>
<organism evidence="2 3">
    <name type="scientific">Flammeovirga pectinis</name>
    <dbReference type="NCBI Taxonomy" id="2494373"/>
    <lineage>
        <taxon>Bacteria</taxon>
        <taxon>Pseudomonadati</taxon>
        <taxon>Bacteroidota</taxon>
        <taxon>Cytophagia</taxon>
        <taxon>Cytophagales</taxon>
        <taxon>Flammeovirgaceae</taxon>
        <taxon>Flammeovirga</taxon>
    </lineage>
</organism>
<evidence type="ECO:0000313" key="2">
    <source>
        <dbReference type="EMBL" id="AZQ64291.1"/>
    </source>
</evidence>
<protein>
    <submittedName>
        <fullName evidence="2">Alpha/beta hydrolase</fullName>
    </submittedName>
</protein>
<reference evidence="2 3" key="1">
    <citation type="submission" date="2018-12" db="EMBL/GenBank/DDBJ databases">
        <title>Flammeovirga pectinis sp. nov., isolated from the gut of the Korean scallop, Patinopecten yessoensis.</title>
        <authorList>
            <person name="Bae J.-W."/>
            <person name="Jeong Y.-S."/>
            <person name="Kang W."/>
        </authorList>
    </citation>
    <scope>NUCLEOTIDE SEQUENCE [LARGE SCALE GENOMIC DNA]</scope>
    <source>
        <strain evidence="2 3">L12M1</strain>
    </source>
</reference>
<dbReference type="PANTHER" id="PTHR46438:SF11">
    <property type="entry name" value="LIPASE-RELATED"/>
    <property type="match status" value="1"/>
</dbReference>